<keyword evidence="1" id="KW-1133">Transmembrane helix</keyword>
<organism evidence="2 3">
    <name type="scientific">Polarella glacialis</name>
    <name type="common">Dinoflagellate</name>
    <dbReference type="NCBI Taxonomy" id="89957"/>
    <lineage>
        <taxon>Eukaryota</taxon>
        <taxon>Sar</taxon>
        <taxon>Alveolata</taxon>
        <taxon>Dinophyceae</taxon>
        <taxon>Suessiales</taxon>
        <taxon>Suessiaceae</taxon>
        <taxon>Polarella</taxon>
    </lineage>
</organism>
<dbReference type="Proteomes" id="UP000626109">
    <property type="component" value="Unassembled WGS sequence"/>
</dbReference>
<gene>
    <name evidence="2" type="ORF">PGLA2088_LOCUS40997</name>
</gene>
<keyword evidence="1" id="KW-0472">Membrane</keyword>
<protein>
    <submittedName>
        <fullName evidence="2">Uncharacterized protein</fullName>
    </submittedName>
</protein>
<feature type="transmembrane region" description="Helical" evidence="1">
    <location>
        <begin position="64"/>
        <end position="89"/>
    </location>
</feature>
<evidence type="ECO:0000256" key="1">
    <source>
        <dbReference type="SAM" id="Phobius"/>
    </source>
</evidence>
<evidence type="ECO:0000313" key="2">
    <source>
        <dbReference type="EMBL" id="CAE8719946.1"/>
    </source>
</evidence>
<name>A0A813L551_POLGL</name>
<sequence>MRSQGPRSAEGEGEPELLSVVRKVRTLLRMGAPDAEEVKEALRQALAWAQEGEALLLPKVSLSFIVRCWFCCCFLFLLFLFLLLFYTLINKCREPSESEFVHF</sequence>
<evidence type="ECO:0000313" key="3">
    <source>
        <dbReference type="Proteomes" id="UP000626109"/>
    </source>
</evidence>
<keyword evidence="1" id="KW-0812">Transmembrane</keyword>
<dbReference type="EMBL" id="CAJNNW010033699">
    <property type="protein sequence ID" value="CAE8719946.1"/>
    <property type="molecule type" value="Genomic_DNA"/>
</dbReference>
<comment type="caution">
    <text evidence="2">The sequence shown here is derived from an EMBL/GenBank/DDBJ whole genome shotgun (WGS) entry which is preliminary data.</text>
</comment>
<reference evidence="2" key="1">
    <citation type="submission" date="2021-02" db="EMBL/GenBank/DDBJ databases">
        <authorList>
            <person name="Dougan E. K."/>
            <person name="Rhodes N."/>
            <person name="Thang M."/>
            <person name="Chan C."/>
        </authorList>
    </citation>
    <scope>NUCLEOTIDE SEQUENCE</scope>
</reference>
<dbReference type="AlphaFoldDB" id="A0A813L551"/>
<proteinExistence type="predicted"/>
<accession>A0A813L551</accession>